<evidence type="ECO:0000256" key="4">
    <source>
        <dbReference type="ARBA" id="ARBA00023163"/>
    </source>
</evidence>
<evidence type="ECO:0000256" key="2">
    <source>
        <dbReference type="ARBA" id="ARBA00023015"/>
    </source>
</evidence>
<dbReference type="EMBL" id="JBJUIK010000011">
    <property type="protein sequence ID" value="KAL3511720.1"/>
    <property type="molecule type" value="Genomic_DNA"/>
</dbReference>
<keyword evidence="4" id="KW-0804">Transcription</keyword>
<dbReference type="PROSITE" id="PS50888">
    <property type="entry name" value="BHLH"/>
    <property type="match status" value="1"/>
</dbReference>
<evidence type="ECO:0000256" key="6">
    <source>
        <dbReference type="SAM" id="MobiDB-lite"/>
    </source>
</evidence>
<dbReference type="InterPro" id="IPR011598">
    <property type="entry name" value="bHLH_dom"/>
</dbReference>
<evidence type="ECO:0000313" key="8">
    <source>
        <dbReference type="EMBL" id="KAL3511720.1"/>
    </source>
</evidence>
<keyword evidence="2" id="KW-0805">Transcription regulation</keyword>
<evidence type="ECO:0000256" key="1">
    <source>
        <dbReference type="ARBA" id="ARBA00004123"/>
    </source>
</evidence>
<dbReference type="CDD" id="cd11454">
    <property type="entry name" value="bHLH_AtIND_like"/>
    <property type="match status" value="1"/>
</dbReference>
<dbReference type="Gene3D" id="4.10.280.10">
    <property type="entry name" value="Helix-loop-helix DNA-binding domain"/>
    <property type="match status" value="1"/>
</dbReference>
<dbReference type="GO" id="GO:0003677">
    <property type="term" value="F:DNA binding"/>
    <property type="evidence" value="ECO:0007669"/>
    <property type="project" value="UniProtKB-KW"/>
</dbReference>
<evidence type="ECO:0000256" key="5">
    <source>
        <dbReference type="ARBA" id="ARBA00023242"/>
    </source>
</evidence>
<evidence type="ECO:0000256" key="3">
    <source>
        <dbReference type="ARBA" id="ARBA00023125"/>
    </source>
</evidence>
<keyword evidence="3" id="KW-0238">DNA-binding</keyword>
<organism evidence="8 9">
    <name type="scientific">Cinchona calisaya</name>
    <dbReference type="NCBI Taxonomy" id="153742"/>
    <lineage>
        <taxon>Eukaryota</taxon>
        <taxon>Viridiplantae</taxon>
        <taxon>Streptophyta</taxon>
        <taxon>Embryophyta</taxon>
        <taxon>Tracheophyta</taxon>
        <taxon>Spermatophyta</taxon>
        <taxon>Magnoliopsida</taxon>
        <taxon>eudicotyledons</taxon>
        <taxon>Gunneridae</taxon>
        <taxon>Pentapetalae</taxon>
        <taxon>asterids</taxon>
        <taxon>lamiids</taxon>
        <taxon>Gentianales</taxon>
        <taxon>Rubiaceae</taxon>
        <taxon>Cinchonoideae</taxon>
        <taxon>Cinchoneae</taxon>
        <taxon>Cinchona</taxon>
    </lineage>
</organism>
<dbReference type="PANTHER" id="PTHR45914">
    <property type="entry name" value="TRANSCRIPTION FACTOR HEC3-RELATED"/>
    <property type="match status" value="1"/>
</dbReference>
<keyword evidence="9" id="KW-1185">Reference proteome</keyword>
<accession>A0ABD2Z095</accession>
<evidence type="ECO:0000313" key="9">
    <source>
        <dbReference type="Proteomes" id="UP001630127"/>
    </source>
</evidence>
<keyword evidence="5" id="KW-0539">Nucleus</keyword>
<dbReference type="GO" id="GO:0005634">
    <property type="term" value="C:nucleus"/>
    <property type="evidence" value="ECO:0007669"/>
    <property type="project" value="UniProtKB-SubCell"/>
</dbReference>
<evidence type="ECO:0000259" key="7">
    <source>
        <dbReference type="PROSITE" id="PS50888"/>
    </source>
</evidence>
<feature type="domain" description="BHLH" evidence="7">
    <location>
        <begin position="369"/>
        <end position="418"/>
    </location>
</feature>
<dbReference type="Proteomes" id="UP001630127">
    <property type="component" value="Unassembled WGS sequence"/>
</dbReference>
<dbReference type="PANTHER" id="PTHR45914:SF12">
    <property type="entry name" value="TRANSCRIPTION FACTOR BHLH87"/>
    <property type="match status" value="1"/>
</dbReference>
<dbReference type="Pfam" id="PF00010">
    <property type="entry name" value="HLH"/>
    <property type="match status" value="1"/>
</dbReference>
<dbReference type="InterPro" id="IPR036638">
    <property type="entry name" value="HLH_DNA-bd_sf"/>
</dbReference>
<proteinExistence type="predicted"/>
<reference evidence="8 9" key="1">
    <citation type="submission" date="2024-11" db="EMBL/GenBank/DDBJ databases">
        <title>A near-complete genome assembly of Cinchona calisaya.</title>
        <authorList>
            <person name="Lian D.C."/>
            <person name="Zhao X.W."/>
            <person name="Wei L."/>
        </authorList>
    </citation>
    <scope>NUCLEOTIDE SEQUENCE [LARGE SCALE GENOMIC DNA]</scope>
    <source>
        <tissue evidence="8">Nenye</tissue>
    </source>
</reference>
<gene>
    <name evidence="8" type="ORF">ACH5RR_024437</name>
</gene>
<dbReference type="InterPro" id="IPR045843">
    <property type="entry name" value="IND-like"/>
</dbReference>
<feature type="compositionally biased region" description="Polar residues" evidence="6">
    <location>
        <begin position="308"/>
        <end position="326"/>
    </location>
</feature>
<name>A0ABD2Z095_9GENT</name>
<dbReference type="SMART" id="SM00353">
    <property type="entry name" value="HLH"/>
    <property type="match status" value="1"/>
</dbReference>
<dbReference type="AlphaFoldDB" id="A0ABD2Z095"/>
<protein>
    <recommendedName>
        <fullName evidence="7">BHLH domain-containing protein</fullName>
    </recommendedName>
</protein>
<feature type="region of interest" description="Disordered" evidence="6">
    <location>
        <begin position="292"/>
        <end position="332"/>
    </location>
</feature>
<dbReference type="SUPFAM" id="SSF47459">
    <property type="entry name" value="HLH, helix-loop-helix DNA-binding domain"/>
    <property type="match status" value="1"/>
</dbReference>
<comment type="subcellular location">
    <subcellularLocation>
        <location evidence="1">Nucleus</location>
    </subcellularLocation>
</comment>
<comment type="caution">
    <text evidence="8">The sequence shown here is derived from an EMBL/GenBank/DDBJ whole genome shotgun (WGS) entry which is preliminary data.</text>
</comment>
<sequence length="446" mass="49003">MDGLDWDGAEEVVNSSASWENPQESLTMPNYGGFTFIGGKIGLPEDIFTSIQLLQKTGSSSHFNSLPDHRISHQLFQHSASASNPIQSINPGWNFSQQEQPIKLADDDVEDKVPRQSLGADAICSPPKLNSTDHFINQLNGLFSDYGMANKSVIDNCLQEARAGLMATATTAGSTDSLDCLLSASNSNTDTSVEDDAEISKMLFSNSKNLWNFRAVNAVSSGESACYSSTAAKDIENHKNRINEIDDRTAKQTPSDQIANQVNYATKRSSETLLKNLVHSDPSSIAEGSFQLISENQPKPKKPRSENHPTSSKNINFQQSNSSVSSPAGEPDSEAIAQMKEMIYRAAAFRPVNFGTEIMEKPKRKNVRISTDPQTVAARQRREKISERIRVLQRLVPGGSKMDTASMLDEAANYLKFLRSQVKALEAIGSQRLMSIPQFHSTTHFP</sequence>